<feature type="chain" id="PRO_5014802841" description="Lipoprotein" evidence="1">
    <location>
        <begin position="21"/>
        <end position="91"/>
    </location>
</feature>
<gene>
    <name evidence="2" type="ORF">SAMN05216474_1454</name>
</gene>
<evidence type="ECO:0000256" key="1">
    <source>
        <dbReference type="SAM" id="SignalP"/>
    </source>
</evidence>
<keyword evidence="1" id="KW-0732">Signal</keyword>
<accession>A0A1I6ZLE7</accession>
<dbReference type="OrthoDB" id="1467817at2"/>
<reference evidence="2 3" key="1">
    <citation type="submission" date="2016-10" db="EMBL/GenBank/DDBJ databases">
        <authorList>
            <person name="de Groot N.N."/>
        </authorList>
    </citation>
    <scope>NUCLEOTIDE SEQUENCE [LARGE SCALE GENOMIC DNA]</scope>
    <source>
        <strain evidence="2 3">CGMCC 1.7005</strain>
    </source>
</reference>
<dbReference type="PROSITE" id="PS51257">
    <property type="entry name" value="PROKAR_LIPOPROTEIN"/>
    <property type="match status" value="1"/>
</dbReference>
<protein>
    <recommendedName>
        <fullName evidence="4">Lipoprotein</fullName>
    </recommendedName>
</protein>
<name>A0A1I6ZLE7_9FLAO</name>
<organism evidence="2 3">
    <name type="scientific">Lishizhenia tianjinensis</name>
    <dbReference type="NCBI Taxonomy" id="477690"/>
    <lineage>
        <taxon>Bacteria</taxon>
        <taxon>Pseudomonadati</taxon>
        <taxon>Bacteroidota</taxon>
        <taxon>Flavobacteriia</taxon>
        <taxon>Flavobacteriales</taxon>
        <taxon>Crocinitomicaceae</taxon>
        <taxon>Lishizhenia</taxon>
    </lineage>
</organism>
<dbReference type="AlphaFoldDB" id="A0A1I6ZLE7"/>
<sequence length="91" mass="10068">MKLFLTSISAILLFSACSSSNENTLCDCVEKGAQVDALAQEILVTQEANQAKKDSLDALLEERDSICKEFIDIDPMELEKERANCEGIKIQ</sequence>
<feature type="signal peptide" evidence="1">
    <location>
        <begin position="1"/>
        <end position="20"/>
    </location>
</feature>
<dbReference type="EMBL" id="FPAS01000002">
    <property type="protein sequence ID" value="SFT63437.1"/>
    <property type="molecule type" value="Genomic_DNA"/>
</dbReference>
<evidence type="ECO:0000313" key="3">
    <source>
        <dbReference type="Proteomes" id="UP000236454"/>
    </source>
</evidence>
<dbReference type="Proteomes" id="UP000236454">
    <property type="component" value="Unassembled WGS sequence"/>
</dbReference>
<proteinExistence type="predicted"/>
<dbReference type="RefSeq" id="WP_090247701.1">
    <property type="nucleotide sequence ID" value="NZ_FPAS01000002.1"/>
</dbReference>
<evidence type="ECO:0008006" key="4">
    <source>
        <dbReference type="Google" id="ProtNLM"/>
    </source>
</evidence>
<evidence type="ECO:0000313" key="2">
    <source>
        <dbReference type="EMBL" id="SFT63437.1"/>
    </source>
</evidence>
<keyword evidence="3" id="KW-1185">Reference proteome</keyword>